<dbReference type="InterPro" id="IPR044821">
    <property type="entry name" value="At1g28695/At4g15970-like"/>
</dbReference>
<dbReference type="PANTHER" id="PTHR46038">
    <property type="entry name" value="EXPRESSED PROTEIN-RELATED"/>
    <property type="match status" value="1"/>
</dbReference>
<evidence type="ECO:0000256" key="1">
    <source>
        <dbReference type="SAM" id="Phobius"/>
    </source>
</evidence>
<evidence type="ECO:0000313" key="4">
    <source>
        <dbReference type="Proteomes" id="UP001151752"/>
    </source>
</evidence>
<feature type="transmembrane region" description="Helical" evidence="1">
    <location>
        <begin position="47"/>
        <end position="65"/>
    </location>
</feature>
<dbReference type="AlphaFoldDB" id="A0A9Q1AHL8"/>
<proteinExistence type="predicted"/>
<dbReference type="InterPro" id="IPR005069">
    <property type="entry name" value="Nucl-diP-sugar_transferase"/>
</dbReference>
<keyword evidence="1" id="KW-0472">Membrane</keyword>
<dbReference type="Pfam" id="PF03407">
    <property type="entry name" value="Nucleotid_trans"/>
    <property type="match status" value="1"/>
</dbReference>
<feature type="domain" description="Nucleotide-diphospho-sugar transferase" evidence="2">
    <location>
        <begin position="137"/>
        <end position="335"/>
    </location>
</feature>
<dbReference type="Proteomes" id="UP001151752">
    <property type="component" value="Chromosome 10"/>
</dbReference>
<name>A0A9Q1AHL8_9ROSI</name>
<dbReference type="EMBL" id="JAPFFM010000002">
    <property type="protein sequence ID" value="KAJ6771765.1"/>
    <property type="molecule type" value="Genomic_DNA"/>
</dbReference>
<evidence type="ECO:0000259" key="2">
    <source>
        <dbReference type="Pfam" id="PF03407"/>
    </source>
</evidence>
<keyword evidence="4" id="KW-1185">Reference proteome</keyword>
<gene>
    <name evidence="3" type="ORF">OIU74_018080</name>
</gene>
<keyword evidence="1" id="KW-0812">Transmembrane</keyword>
<dbReference type="PANTHER" id="PTHR46038:SF38">
    <property type="entry name" value="GLYCOSYLTRANSFERASE-RELATED"/>
    <property type="match status" value="1"/>
</dbReference>
<keyword evidence="1" id="KW-1133">Transmembrane helix</keyword>
<organism evidence="3 4">
    <name type="scientific">Salix koriyanagi</name>
    <dbReference type="NCBI Taxonomy" id="2511006"/>
    <lineage>
        <taxon>Eukaryota</taxon>
        <taxon>Viridiplantae</taxon>
        <taxon>Streptophyta</taxon>
        <taxon>Embryophyta</taxon>
        <taxon>Tracheophyta</taxon>
        <taxon>Spermatophyta</taxon>
        <taxon>Magnoliopsida</taxon>
        <taxon>eudicotyledons</taxon>
        <taxon>Gunneridae</taxon>
        <taxon>Pentapetalae</taxon>
        <taxon>rosids</taxon>
        <taxon>fabids</taxon>
        <taxon>Malpighiales</taxon>
        <taxon>Salicaceae</taxon>
        <taxon>Saliceae</taxon>
        <taxon>Salix</taxon>
    </lineage>
</organism>
<accession>A0A9Q1AHL8</accession>
<protein>
    <submittedName>
        <fullName evidence="3">GLYCOSYLTRANSFERASE</fullName>
    </submittedName>
</protein>
<reference evidence="3" key="1">
    <citation type="submission" date="2022-11" db="EMBL/GenBank/DDBJ databases">
        <authorList>
            <person name="Hyden B.L."/>
            <person name="Feng K."/>
            <person name="Yates T."/>
            <person name="Jawdy S."/>
            <person name="Smart L.B."/>
            <person name="Muchero W."/>
        </authorList>
    </citation>
    <scope>NUCLEOTIDE SEQUENCE</scope>
    <source>
        <tissue evidence="3">Shoot tip</tissue>
    </source>
</reference>
<sequence length="387" mass="44619">MNTVPLFRPQTTTRRKLPVPTRLLRTRFNPSFPASTSMFSESTFPRAVLVLVAISISALILYGAADSLRFNSSSSGYPFNIFPSHRYSNSSGSSNSDPKLSINDDDGVGVGVGGDDYKLEKVLKEAAMEDKTGTRRLLNHLVIVALDRKAYRRCMEFHAHCFALVTEGLDFHDEAYFMTPAYLEMMWRRIDLLRSVLQMGYNFVFTDADIMWFRDPFPRFYLDADFQIACDHFLGNSSDVQNRPNGGFNYVKSNNRTIEFYKFWYSSRETYPGYHDQDVLNFIKFDPFIEDLGLKMRFLDTAFFGGLCEPSKDLNLVCTMHANCCYGLDSKLHDLRIMLQDWKFFLSLPPTLKRSSSMLWRVPQNCSLNSLRRYDSPEKSDQQSLQH</sequence>
<evidence type="ECO:0000313" key="3">
    <source>
        <dbReference type="EMBL" id="KAJ6771765.1"/>
    </source>
</evidence>
<comment type="caution">
    <text evidence="3">The sequence shown here is derived from an EMBL/GenBank/DDBJ whole genome shotgun (WGS) entry which is preliminary data.</text>
</comment>
<reference evidence="3" key="2">
    <citation type="journal article" date="2023" name="Int. J. Mol. Sci.">
        <title>De Novo Assembly and Annotation of 11 Diverse Shrub Willow (Salix) Genomes Reveals Novel Gene Organization in Sex-Linked Regions.</title>
        <authorList>
            <person name="Hyden B."/>
            <person name="Feng K."/>
            <person name="Yates T.B."/>
            <person name="Jawdy S."/>
            <person name="Cereghino C."/>
            <person name="Smart L.B."/>
            <person name="Muchero W."/>
        </authorList>
    </citation>
    <scope>NUCLEOTIDE SEQUENCE</scope>
    <source>
        <tissue evidence="3">Shoot tip</tissue>
    </source>
</reference>